<evidence type="ECO:0000256" key="1">
    <source>
        <dbReference type="ARBA" id="ARBA00022490"/>
    </source>
</evidence>
<dbReference type="PANTHER" id="PTHR46796">
    <property type="entry name" value="HTH-TYPE TRANSCRIPTIONAL ACTIVATOR RHAS-RELATED"/>
    <property type="match status" value="1"/>
</dbReference>
<name>A0ABU7IYB9_9FLAO</name>
<dbReference type="InterPro" id="IPR050204">
    <property type="entry name" value="AraC_XylS_family_regulators"/>
</dbReference>
<dbReference type="PROSITE" id="PS01124">
    <property type="entry name" value="HTH_ARAC_FAMILY_2"/>
    <property type="match status" value="1"/>
</dbReference>
<dbReference type="InterPro" id="IPR037923">
    <property type="entry name" value="HTH-like"/>
</dbReference>
<dbReference type="InterPro" id="IPR009057">
    <property type="entry name" value="Homeodomain-like_sf"/>
</dbReference>
<gene>
    <name evidence="6" type="ORF">V1I91_18020</name>
</gene>
<dbReference type="SMART" id="SM00342">
    <property type="entry name" value="HTH_ARAC"/>
    <property type="match status" value="1"/>
</dbReference>
<dbReference type="Gene3D" id="1.10.10.60">
    <property type="entry name" value="Homeodomain-like"/>
    <property type="match status" value="1"/>
</dbReference>
<evidence type="ECO:0000256" key="2">
    <source>
        <dbReference type="ARBA" id="ARBA00023015"/>
    </source>
</evidence>
<reference evidence="6 7" key="1">
    <citation type="submission" date="2024-01" db="EMBL/GenBank/DDBJ databases">
        <title>Maribacter spp. originated from different algae showed divergent polysaccharides utilization ability.</title>
        <authorList>
            <person name="Wang H."/>
            <person name="Wu Y."/>
        </authorList>
    </citation>
    <scope>NUCLEOTIDE SEQUENCE [LARGE SCALE GENOMIC DNA]</scope>
    <source>
        <strain evidence="6 7">PR1</strain>
    </source>
</reference>
<evidence type="ECO:0000313" key="6">
    <source>
        <dbReference type="EMBL" id="MEE1977980.1"/>
    </source>
</evidence>
<evidence type="ECO:0000256" key="3">
    <source>
        <dbReference type="ARBA" id="ARBA00023125"/>
    </source>
</evidence>
<keyword evidence="3" id="KW-0238">DNA-binding</keyword>
<dbReference type="RefSeq" id="WP_272652732.1">
    <property type="nucleotide sequence ID" value="NZ_JAZDDG010000009.1"/>
</dbReference>
<accession>A0ABU7IYB9</accession>
<evidence type="ECO:0000313" key="7">
    <source>
        <dbReference type="Proteomes" id="UP001356308"/>
    </source>
</evidence>
<keyword evidence="4" id="KW-0804">Transcription</keyword>
<sequence length="268" mass="31561">MEFQFKYITPDIKLSCNEGEEFKMELVFDCHMLVWSISGETKIMQADQTYIFKKGDIFLIPRNQLATIINYPTNGVPHKLVIMHLTTDRLRNFYINLNIKSKPSSVQKIRCYNNHPLLESCIASLIPYFDLRETFPENIASLKITEAISILRNIDKDIDNILANFAKPHKIDLTTFMEKNFMFNLPMEKFGYLTGRSLTTFKRDFRKAFNTPPQRWLTKKRLQLAHYQIAEKKRKPVEVYLEIGFENLSHFSYAFKKQFGYSPTELTK</sequence>
<protein>
    <submittedName>
        <fullName evidence="6">Helix-turn-helix domain-containing protein</fullName>
    </submittedName>
</protein>
<keyword evidence="7" id="KW-1185">Reference proteome</keyword>
<dbReference type="InterPro" id="IPR054015">
    <property type="entry name" value="ExsA-like_N"/>
</dbReference>
<dbReference type="Pfam" id="PF22200">
    <property type="entry name" value="ExsA_N"/>
    <property type="match status" value="1"/>
</dbReference>
<organism evidence="6 7">
    <name type="scientific">Maribacter cobaltidurans</name>
    <dbReference type="NCBI Taxonomy" id="1178778"/>
    <lineage>
        <taxon>Bacteria</taxon>
        <taxon>Pseudomonadati</taxon>
        <taxon>Bacteroidota</taxon>
        <taxon>Flavobacteriia</taxon>
        <taxon>Flavobacteriales</taxon>
        <taxon>Flavobacteriaceae</taxon>
        <taxon>Maribacter</taxon>
    </lineage>
</organism>
<keyword evidence="2" id="KW-0805">Transcription regulation</keyword>
<dbReference type="PANTHER" id="PTHR46796:SF13">
    <property type="entry name" value="HTH-TYPE TRANSCRIPTIONAL ACTIVATOR RHAS"/>
    <property type="match status" value="1"/>
</dbReference>
<proteinExistence type="predicted"/>
<dbReference type="SUPFAM" id="SSF46689">
    <property type="entry name" value="Homeodomain-like"/>
    <property type="match status" value="1"/>
</dbReference>
<evidence type="ECO:0000259" key="5">
    <source>
        <dbReference type="PROSITE" id="PS01124"/>
    </source>
</evidence>
<dbReference type="SUPFAM" id="SSF51215">
    <property type="entry name" value="Regulatory protein AraC"/>
    <property type="match status" value="1"/>
</dbReference>
<dbReference type="Pfam" id="PF12833">
    <property type="entry name" value="HTH_18"/>
    <property type="match status" value="1"/>
</dbReference>
<dbReference type="Proteomes" id="UP001356308">
    <property type="component" value="Unassembled WGS sequence"/>
</dbReference>
<evidence type="ECO:0000256" key="4">
    <source>
        <dbReference type="ARBA" id="ARBA00023163"/>
    </source>
</evidence>
<dbReference type="EMBL" id="JAZDDG010000009">
    <property type="protein sequence ID" value="MEE1977980.1"/>
    <property type="molecule type" value="Genomic_DNA"/>
</dbReference>
<dbReference type="InterPro" id="IPR018060">
    <property type="entry name" value="HTH_AraC"/>
</dbReference>
<feature type="domain" description="HTH araC/xylS-type" evidence="5">
    <location>
        <begin position="171"/>
        <end position="268"/>
    </location>
</feature>
<keyword evidence="1" id="KW-0963">Cytoplasm</keyword>
<comment type="caution">
    <text evidence="6">The sequence shown here is derived from an EMBL/GenBank/DDBJ whole genome shotgun (WGS) entry which is preliminary data.</text>
</comment>